<comment type="catalytic activity">
    <reaction evidence="1">
        <text>3-hydroxy-2-methylpropanoyl-CoA + H2O = 3-hydroxy-2-methylpropanoate + CoA + H(+)</text>
        <dbReference type="Rhea" id="RHEA:20888"/>
        <dbReference type="ChEBI" id="CHEBI:11805"/>
        <dbReference type="ChEBI" id="CHEBI:15377"/>
        <dbReference type="ChEBI" id="CHEBI:15378"/>
        <dbReference type="ChEBI" id="CHEBI:57287"/>
        <dbReference type="ChEBI" id="CHEBI:57340"/>
        <dbReference type="EC" id="3.1.2.4"/>
    </reaction>
</comment>
<gene>
    <name evidence="5" type="ORF">WOLCODRAFT_15142</name>
</gene>
<dbReference type="InterPro" id="IPR045004">
    <property type="entry name" value="ECH_dom"/>
</dbReference>
<dbReference type="STRING" id="742152.A0A2H3J933"/>
<accession>A0A2H3J933</accession>
<reference evidence="5 6" key="1">
    <citation type="journal article" date="2012" name="Science">
        <title>The Paleozoic origin of enzymatic lignin decomposition reconstructed from 31 fungal genomes.</title>
        <authorList>
            <person name="Floudas D."/>
            <person name="Binder M."/>
            <person name="Riley R."/>
            <person name="Barry K."/>
            <person name="Blanchette R.A."/>
            <person name="Henrissat B."/>
            <person name="Martinez A.T."/>
            <person name="Otillar R."/>
            <person name="Spatafora J.W."/>
            <person name="Yadav J.S."/>
            <person name="Aerts A."/>
            <person name="Benoit I."/>
            <person name="Boyd A."/>
            <person name="Carlson A."/>
            <person name="Copeland A."/>
            <person name="Coutinho P.M."/>
            <person name="de Vries R.P."/>
            <person name="Ferreira P."/>
            <person name="Findley K."/>
            <person name="Foster B."/>
            <person name="Gaskell J."/>
            <person name="Glotzer D."/>
            <person name="Gorecki P."/>
            <person name="Heitman J."/>
            <person name="Hesse C."/>
            <person name="Hori C."/>
            <person name="Igarashi K."/>
            <person name="Jurgens J.A."/>
            <person name="Kallen N."/>
            <person name="Kersten P."/>
            <person name="Kohler A."/>
            <person name="Kuees U."/>
            <person name="Kumar T.K.A."/>
            <person name="Kuo A."/>
            <person name="LaButti K."/>
            <person name="Larrondo L.F."/>
            <person name="Lindquist E."/>
            <person name="Ling A."/>
            <person name="Lombard V."/>
            <person name="Lucas S."/>
            <person name="Lundell T."/>
            <person name="Martin R."/>
            <person name="McLaughlin D.J."/>
            <person name="Morgenstern I."/>
            <person name="Morin E."/>
            <person name="Murat C."/>
            <person name="Nagy L.G."/>
            <person name="Nolan M."/>
            <person name="Ohm R.A."/>
            <person name="Patyshakuliyeva A."/>
            <person name="Rokas A."/>
            <person name="Ruiz-Duenas F.J."/>
            <person name="Sabat G."/>
            <person name="Salamov A."/>
            <person name="Samejima M."/>
            <person name="Schmutz J."/>
            <person name="Slot J.C."/>
            <person name="St John F."/>
            <person name="Stenlid J."/>
            <person name="Sun H."/>
            <person name="Sun S."/>
            <person name="Syed K."/>
            <person name="Tsang A."/>
            <person name="Wiebenga A."/>
            <person name="Young D."/>
            <person name="Pisabarro A."/>
            <person name="Eastwood D.C."/>
            <person name="Martin F."/>
            <person name="Cullen D."/>
            <person name="Grigoriev I.V."/>
            <person name="Hibbett D.S."/>
        </authorList>
    </citation>
    <scope>NUCLEOTIDE SEQUENCE [LARGE SCALE GENOMIC DNA]</scope>
    <source>
        <strain evidence="5 6">MD-104</strain>
    </source>
</reference>
<feature type="domain" description="Enoyl-CoA hydratase/isomerase" evidence="4">
    <location>
        <begin position="39"/>
        <end position="184"/>
    </location>
</feature>
<dbReference type="SUPFAM" id="SSF52096">
    <property type="entry name" value="ClpP/crotonase"/>
    <property type="match status" value="1"/>
</dbReference>
<evidence type="ECO:0000256" key="3">
    <source>
        <dbReference type="ARBA" id="ARBA00022801"/>
    </source>
</evidence>
<dbReference type="AlphaFoldDB" id="A0A2H3J933"/>
<evidence type="ECO:0000256" key="2">
    <source>
        <dbReference type="ARBA" id="ARBA00011915"/>
    </source>
</evidence>
<proteinExistence type="predicted"/>
<evidence type="ECO:0000259" key="4">
    <source>
        <dbReference type="Pfam" id="PF16113"/>
    </source>
</evidence>
<dbReference type="CDD" id="cd06558">
    <property type="entry name" value="crotonase-like"/>
    <property type="match status" value="1"/>
</dbReference>
<dbReference type="Gene3D" id="3.90.226.10">
    <property type="entry name" value="2-enoyl-CoA Hydratase, Chain A, domain 1"/>
    <property type="match status" value="1"/>
</dbReference>
<dbReference type="Pfam" id="PF16113">
    <property type="entry name" value="ECH_2"/>
    <property type="match status" value="2"/>
</dbReference>
<protein>
    <recommendedName>
        <fullName evidence="2">3-hydroxyisobutyryl-CoA hydrolase</fullName>
        <ecNumber evidence="2">3.1.2.4</ecNumber>
    </recommendedName>
</protein>
<dbReference type="OrthoDB" id="1737613at2759"/>
<dbReference type="OMA" id="TENTVHM"/>
<dbReference type="EMBL" id="KB467831">
    <property type="protein sequence ID" value="PCH34158.1"/>
    <property type="molecule type" value="Genomic_DNA"/>
</dbReference>
<dbReference type="GO" id="GO:0003860">
    <property type="term" value="F:3-hydroxyisobutyryl-CoA hydrolase activity"/>
    <property type="evidence" value="ECO:0007669"/>
    <property type="project" value="UniProtKB-EC"/>
</dbReference>
<dbReference type="Proteomes" id="UP000218811">
    <property type="component" value="Unassembled WGS sequence"/>
</dbReference>
<dbReference type="GO" id="GO:0006574">
    <property type="term" value="P:L-valine catabolic process"/>
    <property type="evidence" value="ECO:0007669"/>
    <property type="project" value="TreeGrafter"/>
</dbReference>
<name>A0A2H3J933_WOLCO</name>
<evidence type="ECO:0000313" key="5">
    <source>
        <dbReference type="EMBL" id="PCH34158.1"/>
    </source>
</evidence>
<dbReference type="InterPro" id="IPR029045">
    <property type="entry name" value="ClpP/crotonase-like_dom_sf"/>
</dbReference>
<keyword evidence="6" id="KW-1185">Reference proteome</keyword>
<dbReference type="InterPro" id="IPR032259">
    <property type="entry name" value="HIBYL-CoA-H"/>
</dbReference>
<dbReference type="PANTHER" id="PTHR43176">
    <property type="entry name" value="3-HYDROXYISOBUTYRYL-COA HYDROLASE-RELATED"/>
    <property type="match status" value="1"/>
</dbReference>
<evidence type="ECO:0000256" key="1">
    <source>
        <dbReference type="ARBA" id="ARBA00001709"/>
    </source>
</evidence>
<organism evidence="5 6">
    <name type="scientific">Wolfiporia cocos (strain MD-104)</name>
    <name type="common">Brown rot fungus</name>
    <dbReference type="NCBI Taxonomy" id="742152"/>
    <lineage>
        <taxon>Eukaryota</taxon>
        <taxon>Fungi</taxon>
        <taxon>Dikarya</taxon>
        <taxon>Basidiomycota</taxon>
        <taxon>Agaricomycotina</taxon>
        <taxon>Agaricomycetes</taxon>
        <taxon>Polyporales</taxon>
        <taxon>Phaeolaceae</taxon>
        <taxon>Wolfiporia</taxon>
    </lineage>
</organism>
<sequence>MQPETTAMERVAAIQRHLMSRLAAADLDDEEWIVLGTPCVIVGAGNGRAFCAGGDIELCIVNISQPETRADGMDADVLDPRYELDYILTNMPLPYIVIMDGATMGAGAGLTAGAAFRIATEHTVFAMPEVQIGYCPDVGCSHFLTRADGEIGTYLALTSESLQGQSVYEHGFATHYILSENIPNGLRSHLSGGIRAALDSAFRYHTVEQIVEELTQYAKHSADQDVRRWAARTLKTLSTRSPTSLKVSLALLRRGKNMPLLDALQMELNMTTAYCNGSDPNIFVGSNAMLDGQLGQRLPWYPDTLEKVSDTYIQENFFPKYSPDKGTAP</sequence>
<keyword evidence="3" id="KW-0378">Hydrolase</keyword>
<feature type="domain" description="Enoyl-CoA hydratase/isomerase" evidence="4">
    <location>
        <begin position="195"/>
        <end position="317"/>
    </location>
</feature>
<dbReference type="EC" id="3.1.2.4" evidence="2"/>
<dbReference type="GO" id="GO:0005739">
    <property type="term" value="C:mitochondrion"/>
    <property type="evidence" value="ECO:0007669"/>
    <property type="project" value="TreeGrafter"/>
</dbReference>
<evidence type="ECO:0000313" key="6">
    <source>
        <dbReference type="Proteomes" id="UP000218811"/>
    </source>
</evidence>
<dbReference type="PANTHER" id="PTHR43176:SF3">
    <property type="entry name" value="3-HYDROXYISOBUTYRYL-COA HYDROLASE, MITOCHONDRIAL"/>
    <property type="match status" value="1"/>
</dbReference>